<proteinExistence type="predicted"/>
<keyword evidence="2 5" id="KW-0812">Transmembrane</keyword>
<protein>
    <recommendedName>
        <fullName evidence="6">Late embryogenesis abundant protein LEA-2 subgroup domain-containing protein</fullName>
    </recommendedName>
</protein>
<dbReference type="EMBL" id="CM017321">
    <property type="protein sequence ID" value="KAE7998982.1"/>
    <property type="molecule type" value="Genomic_DNA"/>
</dbReference>
<gene>
    <name evidence="7" type="ORF">FH972_003470</name>
</gene>
<evidence type="ECO:0000256" key="4">
    <source>
        <dbReference type="ARBA" id="ARBA00023136"/>
    </source>
</evidence>
<evidence type="ECO:0000256" key="3">
    <source>
        <dbReference type="ARBA" id="ARBA00022989"/>
    </source>
</evidence>
<keyword evidence="8" id="KW-1185">Reference proteome</keyword>
<dbReference type="GO" id="GO:0098542">
    <property type="term" value="P:defense response to other organism"/>
    <property type="evidence" value="ECO:0007669"/>
    <property type="project" value="InterPro"/>
</dbReference>
<dbReference type="AlphaFoldDB" id="A0A5N6QI13"/>
<keyword evidence="4 5" id="KW-0472">Membrane</keyword>
<dbReference type="PANTHER" id="PTHR31234">
    <property type="entry name" value="LATE EMBRYOGENESIS ABUNDANT (LEA) HYDROXYPROLINE-RICH GLYCOPROTEIN FAMILY"/>
    <property type="match status" value="1"/>
</dbReference>
<dbReference type="Pfam" id="PF03168">
    <property type="entry name" value="LEA_2"/>
    <property type="match status" value="1"/>
</dbReference>
<feature type="transmembrane region" description="Helical" evidence="5">
    <location>
        <begin position="28"/>
        <end position="48"/>
    </location>
</feature>
<evidence type="ECO:0000313" key="8">
    <source>
        <dbReference type="Proteomes" id="UP000327013"/>
    </source>
</evidence>
<feature type="domain" description="Late embryogenesis abundant protein LEA-2 subgroup" evidence="6">
    <location>
        <begin position="84"/>
        <end position="186"/>
    </location>
</feature>
<dbReference type="InterPro" id="IPR044839">
    <property type="entry name" value="NDR1-like"/>
</dbReference>
<dbReference type="InterPro" id="IPR004864">
    <property type="entry name" value="LEA_2"/>
</dbReference>
<evidence type="ECO:0000259" key="6">
    <source>
        <dbReference type="Pfam" id="PF03168"/>
    </source>
</evidence>
<evidence type="ECO:0000313" key="7">
    <source>
        <dbReference type="EMBL" id="KAE7998982.1"/>
    </source>
</evidence>
<evidence type="ECO:0000256" key="2">
    <source>
        <dbReference type="ARBA" id="ARBA00022692"/>
    </source>
</evidence>
<organism evidence="7 8">
    <name type="scientific">Carpinus fangiana</name>
    <dbReference type="NCBI Taxonomy" id="176857"/>
    <lineage>
        <taxon>Eukaryota</taxon>
        <taxon>Viridiplantae</taxon>
        <taxon>Streptophyta</taxon>
        <taxon>Embryophyta</taxon>
        <taxon>Tracheophyta</taxon>
        <taxon>Spermatophyta</taxon>
        <taxon>Magnoliopsida</taxon>
        <taxon>eudicotyledons</taxon>
        <taxon>Gunneridae</taxon>
        <taxon>Pentapetalae</taxon>
        <taxon>rosids</taxon>
        <taxon>fabids</taxon>
        <taxon>Fagales</taxon>
        <taxon>Betulaceae</taxon>
        <taxon>Carpinus</taxon>
    </lineage>
</organism>
<accession>A0A5N6QI13</accession>
<dbReference type="GO" id="GO:0005886">
    <property type="term" value="C:plasma membrane"/>
    <property type="evidence" value="ECO:0007669"/>
    <property type="project" value="TreeGrafter"/>
</dbReference>
<evidence type="ECO:0000256" key="5">
    <source>
        <dbReference type="SAM" id="Phobius"/>
    </source>
</evidence>
<name>A0A5N6QI13_9ROSI</name>
<sequence>MDGPSQNSDYCFCYQQLWHECSFKRCCFFLLIFLLFILLALLIFIFLLKPEKPIFSFQTIRLDWYKMDVYSGSVLFVSSVITLTLNAQNPNKVGLRYSPSRLNVYYEGLPIGVIRVPGFFQPAHSNNVSVRARVLFHCVNVSQLVAGASLQDGSRKKDIIQMNILGDVRAQLWVFHMTLFKIKVALDCDINIDYREIALENEVQMTRVAQKHLVRINTFLISLFPSINIGRCMNFNIHYHDHIYL</sequence>
<dbReference type="OrthoDB" id="748092at2759"/>
<dbReference type="Proteomes" id="UP000327013">
    <property type="component" value="Chromosome 1"/>
</dbReference>
<comment type="subcellular location">
    <subcellularLocation>
        <location evidence="1">Membrane</location>
        <topology evidence="1">Single-pass membrane protein</topology>
    </subcellularLocation>
</comment>
<reference evidence="7 8" key="1">
    <citation type="submission" date="2019-06" db="EMBL/GenBank/DDBJ databases">
        <title>A chromosomal-level reference genome of Carpinus fangiana (Coryloideae, Betulaceae).</title>
        <authorList>
            <person name="Yang X."/>
            <person name="Wang Z."/>
            <person name="Zhang L."/>
            <person name="Hao G."/>
            <person name="Liu J."/>
            <person name="Yang Y."/>
        </authorList>
    </citation>
    <scope>NUCLEOTIDE SEQUENCE [LARGE SCALE GENOMIC DNA]</scope>
    <source>
        <strain evidence="7">Cfa_2016G</strain>
        <tissue evidence="7">Leaf</tissue>
    </source>
</reference>
<keyword evidence="3 5" id="KW-1133">Transmembrane helix</keyword>
<evidence type="ECO:0000256" key="1">
    <source>
        <dbReference type="ARBA" id="ARBA00004167"/>
    </source>
</evidence>
<dbReference type="PANTHER" id="PTHR31234:SF54">
    <property type="entry name" value="LATE EMBRYOGENESIS ABUNDANT PROTEIN LEA-2 SUBGROUP DOMAIN-CONTAINING PROTEIN"/>
    <property type="match status" value="1"/>
</dbReference>